<dbReference type="PANTHER" id="PTHR45138">
    <property type="entry name" value="REGULATORY COMPONENTS OF SENSORY TRANSDUCTION SYSTEM"/>
    <property type="match status" value="1"/>
</dbReference>
<dbReference type="GO" id="GO:1902201">
    <property type="term" value="P:negative regulation of bacterial-type flagellum-dependent cell motility"/>
    <property type="evidence" value="ECO:0007669"/>
    <property type="project" value="TreeGrafter"/>
</dbReference>
<evidence type="ECO:0000259" key="4">
    <source>
        <dbReference type="PROSITE" id="PS50887"/>
    </source>
</evidence>
<dbReference type="InterPro" id="IPR000160">
    <property type="entry name" value="GGDEF_dom"/>
</dbReference>
<dbReference type="InterPro" id="IPR029787">
    <property type="entry name" value="Nucleotide_cyclase"/>
</dbReference>
<dbReference type="SUPFAM" id="SSF55073">
    <property type="entry name" value="Nucleotide cyclase"/>
    <property type="match status" value="1"/>
</dbReference>
<reference evidence="5" key="1">
    <citation type="submission" date="2019-06" db="EMBL/GenBank/DDBJ databases">
        <authorList>
            <person name="Le Quere A."/>
            <person name="Colella S."/>
        </authorList>
    </citation>
    <scope>NUCLEOTIDE SEQUENCE</scope>
    <source>
        <strain evidence="5">EmedicaeMD41</strain>
    </source>
</reference>
<feature type="transmembrane region" description="Helical" evidence="3">
    <location>
        <begin position="152"/>
        <end position="175"/>
    </location>
</feature>
<comment type="catalytic activity">
    <reaction evidence="2">
        <text>2 GTP = 3',3'-c-di-GMP + 2 diphosphate</text>
        <dbReference type="Rhea" id="RHEA:24898"/>
        <dbReference type="ChEBI" id="CHEBI:33019"/>
        <dbReference type="ChEBI" id="CHEBI:37565"/>
        <dbReference type="ChEBI" id="CHEBI:58805"/>
        <dbReference type="EC" id="2.7.7.65"/>
    </reaction>
</comment>
<name>A0A508WTB9_9HYPH</name>
<dbReference type="AlphaFoldDB" id="A0A508WTB9"/>
<evidence type="ECO:0000256" key="2">
    <source>
        <dbReference type="ARBA" id="ARBA00034247"/>
    </source>
</evidence>
<gene>
    <name evidence="5" type="ORF">EMEDMD4_180020</name>
</gene>
<sequence length="398" mass="41991">MGGAISLLAVNFVIAQIFVAAFLVIAVKSRHGRAAAWCAAGFAIASLAAICEAVLPFTPVPKFFAVGAFASVLAGFCLLRFGLGLFYGVPAKPAALAAFLIVSVVVDLLIYDLPRGTLQHAFFYQMPFFLIQAWTAAAIMRSPRRSYADRIFVGLLVLNALHFLGKVYAAIAAGAGSTASDYLQSPFALISQALGAALIVGTGVAILGVMVKDIVDAARASSEIDSLSGLWNRRGFIERVAPWLLSRNAKSPGALILTDLDRFKGVNDTYGHHTGDEVIRQFARVLLDLIPSRAAAARLGGEEFAVFLPGADLADARVVAQGMRAAIASTPIADLPETATITASFGVAAIAPGESLEMALQRADKALYVAKAAGRNRVECAEPTARVVTPVVSQWMRQ</sequence>
<dbReference type="EC" id="2.7.7.65" evidence="1"/>
<feature type="transmembrane region" description="Helical" evidence="3">
    <location>
        <begin position="34"/>
        <end position="57"/>
    </location>
</feature>
<dbReference type="PROSITE" id="PS50887">
    <property type="entry name" value="GGDEF"/>
    <property type="match status" value="1"/>
</dbReference>
<evidence type="ECO:0000313" key="5">
    <source>
        <dbReference type="EMBL" id="VTZ60604.1"/>
    </source>
</evidence>
<feature type="transmembrane region" description="Helical" evidence="3">
    <location>
        <begin position="94"/>
        <end position="111"/>
    </location>
</feature>
<dbReference type="SMART" id="SM00267">
    <property type="entry name" value="GGDEF"/>
    <property type="match status" value="1"/>
</dbReference>
<protein>
    <recommendedName>
        <fullName evidence="1">diguanylate cyclase</fullName>
        <ecNumber evidence="1">2.7.7.65</ecNumber>
    </recommendedName>
</protein>
<feature type="transmembrane region" description="Helical" evidence="3">
    <location>
        <begin position="123"/>
        <end position="140"/>
    </location>
</feature>
<dbReference type="InterPro" id="IPR050469">
    <property type="entry name" value="Diguanylate_Cyclase"/>
</dbReference>
<dbReference type="EMBL" id="CABFNB010000082">
    <property type="protein sequence ID" value="VTZ60604.1"/>
    <property type="molecule type" value="Genomic_DNA"/>
</dbReference>
<dbReference type="CDD" id="cd01949">
    <property type="entry name" value="GGDEF"/>
    <property type="match status" value="1"/>
</dbReference>
<proteinExistence type="predicted"/>
<keyword evidence="3" id="KW-1133">Transmembrane helix</keyword>
<dbReference type="RefSeq" id="WP_180161718.1">
    <property type="nucleotide sequence ID" value="NZ_CABFNB010000082.1"/>
</dbReference>
<dbReference type="GO" id="GO:0052621">
    <property type="term" value="F:diguanylate cyclase activity"/>
    <property type="evidence" value="ECO:0007669"/>
    <property type="project" value="UniProtKB-EC"/>
</dbReference>
<dbReference type="GO" id="GO:0005886">
    <property type="term" value="C:plasma membrane"/>
    <property type="evidence" value="ECO:0007669"/>
    <property type="project" value="TreeGrafter"/>
</dbReference>
<dbReference type="FunFam" id="3.30.70.270:FF:000001">
    <property type="entry name" value="Diguanylate cyclase domain protein"/>
    <property type="match status" value="1"/>
</dbReference>
<feature type="domain" description="GGDEF" evidence="4">
    <location>
        <begin position="251"/>
        <end position="383"/>
    </location>
</feature>
<feature type="transmembrane region" description="Helical" evidence="3">
    <location>
        <begin position="6"/>
        <end position="27"/>
    </location>
</feature>
<feature type="transmembrane region" description="Helical" evidence="3">
    <location>
        <begin position="187"/>
        <end position="211"/>
    </location>
</feature>
<dbReference type="Pfam" id="PF00990">
    <property type="entry name" value="GGDEF"/>
    <property type="match status" value="1"/>
</dbReference>
<dbReference type="PANTHER" id="PTHR45138:SF9">
    <property type="entry name" value="DIGUANYLATE CYCLASE DGCM-RELATED"/>
    <property type="match status" value="1"/>
</dbReference>
<dbReference type="Gene3D" id="3.30.70.270">
    <property type="match status" value="1"/>
</dbReference>
<feature type="transmembrane region" description="Helical" evidence="3">
    <location>
        <begin position="63"/>
        <end position="87"/>
    </location>
</feature>
<dbReference type="NCBIfam" id="TIGR00254">
    <property type="entry name" value="GGDEF"/>
    <property type="match status" value="1"/>
</dbReference>
<evidence type="ECO:0000256" key="1">
    <source>
        <dbReference type="ARBA" id="ARBA00012528"/>
    </source>
</evidence>
<keyword evidence="3" id="KW-0472">Membrane</keyword>
<keyword evidence="3" id="KW-0812">Transmembrane</keyword>
<dbReference type="GO" id="GO:0043709">
    <property type="term" value="P:cell adhesion involved in single-species biofilm formation"/>
    <property type="evidence" value="ECO:0007669"/>
    <property type="project" value="TreeGrafter"/>
</dbReference>
<dbReference type="InterPro" id="IPR043128">
    <property type="entry name" value="Rev_trsase/Diguanyl_cyclase"/>
</dbReference>
<accession>A0A508WTB9</accession>
<organism evidence="5">
    <name type="scientific">Sinorhizobium medicae</name>
    <dbReference type="NCBI Taxonomy" id="110321"/>
    <lineage>
        <taxon>Bacteria</taxon>
        <taxon>Pseudomonadati</taxon>
        <taxon>Pseudomonadota</taxon>
        <taxon>Alphaproteobacteria</taxon>
        <taxon>Hyphomicrobiales</taxon>
        <taxon>Rhizobiaceae</taxon>
        <taxon>Sinorhizobium/Ensifer group</taxon>
        <taxon>Sinorhizobium</taxon>
    </lineage>
</organism>
<evidence type="ECO:0000256" key="3">
    <source>
        <dbReference type="SAM" id="Phobius"/>
    </source>
</evidence>
<dbReference type="Proteomes" id="UP000507954">
    <property type="component" value="Unassembled WGS sequence"/>
</dbReference>